<name>A0ACC1STG5_9HYPO</name>
<dbReference type="Proteomes" id="UP001148629">
    <property type="component" value="Unassembled WGS sequence"/>
</dbReference>
<sequence>MSHVSSTIYVQDDDEESQDQEWSIGQMLFMGWDGTEVTPQIRRLIQEFHVGSIILTAKNLKSAQHATKLVQELQTIAYNARHPQPLLIAIDQESGGVNSLFDQEFVCEFPSAMGMAAAGSVDLVYETNKATAEAVKACGINVILGPVLDVLLNTGYQPLGVRSVGDDPKEVSSYGIAAMHGIRDAGLATCGKHFPACGSLDFLGSSLDMPIITQTLEELHSCALVPFRNAIATGGLGCMLISGCGLSSPSMNIPHACLSSQIVDDLLRQDLGFEGVAISECLEMEALSQDIGIQNGAVMAVEAGCDLVMLCRSFDIQLEAIQGLKLGITNGIISSERLAESVSRVRHLKSTCTSWQTALHPPGLSLLTSLLPSHKALSREAYDKSMTIVRDRDGLIPLSKSMQPDEELLLLTPLVKPLPASSLAQSMLQAKEPEENCQKHTGCIIPGETPVLGDEGVFRELGRSLARARRAKLLHTSYTVNGVRPVHENLIERASTIIVVTANASRNLYQSSFAKHVDLMCSMLRMQGKRKSVIIIAVSSPYDFVLDKTIGTYLATFDFTENAMQALVRVLWGECVAQGTLPGTLRRSKKASKSRRNWIVEEYDTQRDGPYLKALLHSLSQTRSTTLKHLASTTATAFELPETQMHQAHFVVRNSSTSALYGFAATYTAKDTGILAAILVDPAKRNLSIGRSLHRRAILHLKNKAGVSRIQLGSSFPGAFPGVPFEDEITRKWFASMGWMKRPSTRLTNLAIEDINAWSVPDGIVANIKQANIAFDLVQGNDHPESDGILALVQQNASPDVVELYNFALMGQKACGIVRAKDAEGSVLGTAVVCAPRSSITTLIPVLGSADEDIGGILAPLAFQRPNSPLVLQALVLMGTRQNKAHKARKTILTQVVDDAYQLFTEMGFNVIQSFEQITCSANTVS</sequence>
<organism evidence="1 2">
    <name type="scientific">Fusarium decemcellulare</name>
    <dbReference type="NCBI Taxonomy" id="57161"/>
    <lineage>
        <taxon>Eukaryota</taxon>
        <taxon>Fungi</taxon>
        <taxon>Dikarya</taxon>
        <taxon>Ascomycota</taxon>
        <taxon>Pezizomycotina</taxon>
        <taxon>Sordariomycetes</taxon>
        <taxon>Hypocreomycetidae</taxon>
        <taxon>Hypocreales</taxon>
        <taxon>Nectriaceae</taxon>
        <taxon>Fusarium</taxon>
        <taxon>Fusarium decemcellulare species complex</taxon>
    </lineage>
</organism>
<keyword evidence="2" id="KW-1185">Reference proteome</keyword>
<proteinExistence type="predicted"/>
<protein>
    <submittedName>
        <fullName evidence="1">Uncharacterized protein</fullName>
    </submittedName>
</protein>
<evidence type="ECO:0000313" key="1">
    <source>
        <dbReference type="EMBL" id="KAJ3545907.1"/>
    </source>
</evidence>
<accession>A0ACC1STG5</accession>
<evidence type="ECO:0000313" key="2">
    <source>
        <dbReference type="Proteomes" id="UP001148629"/>
    </source>
</evidence>
<gene>
    <name evidence="1" type="ORF">NM208_g2275</name>
</gene>
<comment type="caution">
    <text evidence="1">The sequence shown here is derived from an EMBL/GenBank/DDBJ whole genome shotgun (WGS) entry which is preliminary data.</text>
</comment>
<reference evidence="1" key="1">
    <citation type="submission" date="2022-08" db="EMBL/GenBank/DDBJ databases">
        <title>Genome Sequence of Fusarium decemcellulare.</title>
        <authorList>
            <person name="Buettner E."/>
        </authorList>
    </citation>
    <scope>NUCLEOTIDE SEQUENCE</scope>
    <source>
        <strain evidence="1">Babe19</strain>
    </source>
</reference>
<dbReference type="EMBL" id="JANRMS010000133">
    <property type="protein sequence ID" value="KAJ3545907.1"/>
    <property type="molecule type" value="Genomic_DNA"/>
</dbReference>